<name>A0A5K7YJS0_9BACT</name>
<dbReference type="OrthoDB" id="9787111at2"/>
<keyword evidence="3" id="KW-1185">Reference proteome</keyword>
<dbReference type="InterPro" id="IPR028098">
    <property type="entry name" value="Glyco_trans_4-like_N"/>
</dbReference>
<dbReference type="RefSeq" id="WP_155316569.1">
    <property type="nucleotide sequence ID" value="NZ_AP021874.1"/>
</dbReference>
<dbReference type="Pfam" id="PF13439">
    <property type="entry name" value="Glyco_transf_4"/>
    <property type="match status" value="1"/>
</dbReference>
<organism evidence="2 3">
    <name type="scientific">Desulfosarcina alkanivorans</name>
    <dbReference type="NCBI Taxonomy" id="571177"/>
    <lineage>
        <taxon>Bacteria</taxon>
        <taxon>Pseudomonadati</taxon>
        <taxon>Thermodesulfobacteriota</taxon>
        <taxon>Desulfobacteria</taxon>
        <taxon>Desulfobacterales</taxon>
        <taxon>Desulfosarcinaceae</taxon>
        <taxon>Desulfosarcina</taxon>
    </lineage>
</organism>
<dbReference type="AlphaFoldDB" id="A0A5K7YJS0"/>
<reference evidence="2 3" key="1">
    <citation type="submission" date="2019-11" db="EMBL/GenBank/DDBJ databases">
        <title>Comparative genomics of hydrocarbon-degrading Desulfosarcina strains.</title>
        <authorList>
            <person name="Watanabe M."/>
            <person name="Kojima H."/>
            <person name="Fukui M."/>
        </authorList>
    </citation>
    <scope>NUCLEOTIDE SEQUENCE [LARGE SCALE GENOMIC DNA]</scope>
    <source>
        <strain evidence="2 3">PL12</strain>
    </source>
</reference>
<dbReference type="Pfam" id="PF13692">
    <property type="entry name" value="Glyco_trans_1_4"/>
    <property type="match status" value="1"/>
</dbReference>
<dbReference type="PANTHER" id="PTHR45947">
    <property type="entry name" value="SULFOQUINOVOSYL TRANSFERASE SQD2"/>
    <property type="match status" value="1"/>
</dbReference>
<accession>A0A5K7YJS0</accession>
<evidence type="ECO:0000313" key="2">
    <source>
        <dbReference type="EMBL" id="BBO68400.1"/>
    </source>
</evidence>
<evidence type="ECO:0000259" key="1">
    <source>
        <dbReference type="Pfam" id="PF13439"/>
    </source>
</evidence>
<dbReference type="SUPFAM" id="SSF53756">
    <property type="entry name" value="UDP-Glycosyltransferase/glycogen phosphorylase"/>
    <property type="match status" value="1"/>
</dbReference>
<dbReference type="Proteomes" id="UP000427906">
    <property type="component" value="Chromosome"/>
</dbReference>
<gene>
    <name evidence="2" type="ORF">DSCA_23300</name>
</gene>
<proteinExistence type="predicted"/>
<sequence>MKILFACELVPHSSMGGLGKHAVILANRFIELGHSVDFLCNADAASEENVLAMGFKGRLISKPHLRIHWYVRKIENRAGVYLGAFHLAKAKRIARMITSIASNYDAIHYHGHFPLIARYLPETINLTITHHDYSLICIHKTLMKNGGNPCRIESRVAQCSQCHGRFSYPLLRWITLDGVKKWRGNARLAIERHKHIFVSRRLADVNLAVLGSVGHNISVIHNFIDCRRLREIMDACDSEPRKGNKITRVFLANSIDPHKGIGVFLDVCRQYRIFDGPIQITVAGSGRDLESLKVRFRDAPVRFLGFVPYEECIRQHIVSDVFVLSSICEESCSTGVLEALFLSKDVRALRLGGTPEFDCYVESSKQLKLFDTLDEMALSFKTEPVFRSSHRLNSCFGSCVEDSAHKLMDVYLQ</sequence>
<dbReference type="InterPro" id="IPR050194">
    <property type="entry name" value="Glycosyltransferase_grp1"/>
</dbReference>
<dbReference type="PANTHER" id="PTHR45947:SF3">
    <property type="entry name" value="SULFOQUINOVOSYL TRANSFERASE SQD2"/>
    <property type="match status" value="1"/>
</dbReference>
<feature type="domain" description="Glycosyltransferase subfamily 4-like N-terminal" evidence="1">
    <location>
        <begin position="15"/>
        <end position="228"/>
    </location>
</feature>
<dbReference type="KEGG" id="dalk:DSCA_23300"/>
<dbReference type="EMBL" id="AP021874">
    <property type="protein sequence ID" value="BBO68400.1"/>
    <property type="molecule type" value="Genomic_DNA"/>
</dbReference>
<dbReference type="GO" id="GO:0016757">
    <property type="term" value="F:glycosyltransferase activity"/>
    <property type="evidence" value="ECO:0007669"/>
    <property type="project" value="TreeGrafter"/>
</dbReference>
<dbReference type="CDD" id="cd03801">
    <property type="entry name" value="GT4_PimA-like"/>
    <property type="match status" value="1"/>
</dbReference>
<evidence type="ECO:0000313" key="3">
    <source>
        <dbReference type="Proteomes" id="UP000427906"/>
    </source>
</evidence>
<dbReference type="Gene3D" id="3.40.50.2000">
    <property type="entry name" value="Glycogen Phosphorylase B"/>
    <property type="match status" value="2"/>
</dbReference>
<protein>
    <recommendedName>
        <fullName evidence="1">Glycosyltransferase subfamily 4-like N-terminal domain-containing protein</fullName>
    </recommendedName>
</protein>